<dbReference type="STRING" id="3775.A0A1Q3CIX4"/>
<comment type="caution">
    <text evidence="1">The sequence shown here is derived from an EMBL/GenBank/DDBJ whole genome shotgun (WGS) entry which is preliminary data.</text>
</comment>
<name>A0A1Q3CIX4_CEPFO</name>
<dbReference type="SUPFAM" id="SSF56219">
    <property type="entry name" value="DNase I-like"/>
    <property type="match status" value="1"/>
</dbReference>
<dbReference type="PANTHER" id="PTHR33710:SF71">
    <property type="entry name" value="ENDONUCLEASE_EXONUCLEASE_PHOSPHATASE DOMAIN-CONTAINING PROTEIN"/>
    <property type="match status" value="1"/>
</dbReference>
<evidence type="ECO:0000313" key="2">
    <source>
        <dbReference type="Proteomes" id="UP000187406"/>
    </source>
</evidence>
<dbReference type="OrthoDB" id="1742140at2759"/>
<protein>
    <submittedName>
        <fullName evidence="1">Exo_endo_phos domain-containing protein</fullName>
    </submittedName>
</protein>
<dbReference type="EMBL" id="BDDD01002110">
    <property type="protein sequence ID" value="GAV80068.1"/>
    <property type="molecule type" value="Genomic_DNA"/>
</dbReference>
<organism evidence="1 2">
    <name type="scientific">Cephalotus follicularis</name>
    <name type="common">Albany pitcher plant</name>
    <dbReference type="NCBI Taxonomy" id="3775"/>
    <lineage>
        <taxon>Eukaryota</taxon>
        <taxon>Viridiplantae</taxon>
        <taxon>Streptophyta</taxon>
        <taxon>Embryophyta</taxon>
        <taxon>Tracheophyta</taxon>
        <taxon>Spermatophyta</taxon>
        <taxon>Magnoliopsida</taxon>
        <taxon>eudicotyledons</taxon>
        <taxon>Gunneridae</taxon>
        <taxon>Pentapetalae</taxon>
        <taxon>rosids</taxon>
        <taxon>fabids</taxon>
        <taxon>Oxalidales</taxon>
        <taxon>Cephalotaceae</taxon>
        <taxon>Cephalotus</taxon>
    </lineage>
</organism>
<reference evidence="2" key="1">
    <citation type="submission" date="2016-04" db="EMBL/GenBank/DDBJ databases">
        <title>Cephalotus genome sequencing.</title>
        <authorList>
            <person name="Fukushima K."/>
            <person name="Hasebe M."/>
            <person name="Fang X."/>
        </authorList>
    </citation>
    <scope>NUCLEOTIDE SEQUENCE [LARGE SCALE GENOMIC DNA]</scope>
    <source>
        <strain evidence="2">cv. St1</strain>
    </source>
</reference>
<sequence length="307" mass="35508">MTDQAIHGKAILGNGSTVHLSFVYGQCDYKNRSDLWKDLIFNSQRIAFAPWLIMGDFNVSQHPQEQLNGSPRVSKAMSEFNYCLNSVEVDDIRSVGRFFTWSNKRDGIYAVNKKLDRVLGNWGWHKVYNHSYALFHNPGISDHSPISVALSAPWRIGSKPFKFLNFWTNDSRFLGLVRSVWGQRVVGNPLEVVLIKLRNLKRELKHTSKKPNPSPKKEAIRVEIKNIQSRLLLYPTDPELLQQEKLLISRLGKVKVEEESLLKQKSRINWIKLRDSNNKFFHHSVTSLHHRNHIDRLQKADGSWACT</sequence>
<gene>
    <name evidence="1" type="ORF">CFOL_v3_23530</name>
</gene>
<accession>A0A1Q3CIX4</accession>
<evidence type="ECO:0000313" key="1">
    <source>
        <dbReference type="EMBL" id="GAV80068.1"/>
    </source>
</evidence>
<dbReference type="PANTHER" id="PTHR33710">
    <property type="entry name" value="BNAC02G09200D PROTEIN"/>
    <property type="match status" value="1"/>
</dbReference>
<dbReference type="Proteomes" id="UP000187406">
    <property type="component" value="Unassembled WGS sequence"/>
</dbReference>
<dbReference type="InterPro" id="IPR036691">
    <property type="entry name" value="Endo/exonu/phosph_ase_sf"/>
</dbReference>
<proteinExistence type="predicted"/>
<dbReference type="Gene3D" id="3.60.10.10">
    <property type="entry name" value="Endonuclease/exonuclease/phosphatase"/>
    <property type="match status" value="1"/>
</dbReference>
<dbReference type="InParanoid" id="A0A1Q3CIX4"/>
<keyword evidence="2" id="KW-1185">Reference proteome</keyword>
<dbReference type="AlphaFoldDB" id="A0A1Q3CIX4"/>